<proteinExistence type="predicted"/>
<organism evidence="3 4">
    <name type="scientific">Pseudohaliea rubra DSM 19751</name>
    <dbReference type="NCBI Taxonomy" id="1265313"/>
    <lineage>
        <taxon>Bacteria</taxon>
        <taxon>Pseudomonadati</taxon>
        <taxon>Pseudomonadota</taxon>
        <taxon>Gammaproteobacteria</taxon>
        <taxon>Cellvibrionales</taxon>
        <taxon>Halieaceae</taxon>
        <taxon>Pseudohaliea</taxon>
    </lineage>
</organism>
<dbReference type="eggNOG" id="COG0520">
    <property type="taxonomic scope" value="Bacteria"/>
</dbReference>
<evidence type="ECO:0000256" key="1">
    <source>
        <dbReference type="ARBA" id="ARBA00022898"/>
    </source>
</evidence>
<dbReference type="Gene3D" id="3.40.640.10">
    <property type="entry name" value="Type I PLP-dependent aspartate aminotransferase-like (Major domain)"/>
    <property type="match status" value="1"/>
</dbReference>
<keyword evidence="3" id="KW-0808">Transferase</keyword>
<dbReference type="RefSeq" id="WP_052094397.1">
    <property type="nucleotide sequence ID" value="NZ_KN234752.1"/>
</dbReference>
<dbReference type="AlphaFoldDB" id="A0A095VTD1"/>
<protein>
    <submittedName>
        <fullName evidence="3">Cysteine desulfurase</fullName>
        <ecNumber evidence="3">2.8.1.7</ecNumber>
        <ecNumber evidence="3">3.7.1.3</ecNumber>
    </submittedName>
</protein>
<dbReference type="EC" id="3.7.1.3" evidence="3"/>
<dbReference type="Pfam" id="PF00266">
    <property type="entry name" value="Aminotran_5"/>
    <property type="match status" value="1"/>
</dbReference>
<feature type="domain" description="Aminotransferase class V" evidence="2">
    <location>
        <begin position="100"/>
        <end position="347"/>
    </location>
</feature>
<dbReference type="PATRIC" id="fig|1265313.6.peg.1029"/>
<dbReference type="InterPro" id="IPR000192">
    <property type="entry name" value="Aminotrans_V_dom"/>
</dbReference>
<accession>A0A095VTD1</accession>
<dbReference type="PANTHER" id="PTHR43586">
    <property type="entry name" value="CYSTEINE DESULFURASE"/>
    <property type="match status" value="1"/>
</dbReference>
<reference evidence="3 4" key="1">
    <citation type="journal article" date="2014" name="Genome Announc.">
        <title>Genome Sequence of Gammaproteobacterial Pseudohaliea rubra Type Strain DSM 19751, Isolated from Coastal Seawater of the Mediterranean Sea.</title>
        <authorList>
            <person name="Spring S."/>
            <person name="Fiebig A."/>
            <person name="Riedel T."/>
            <person name="Goker M."/>
            <person name="Klenk H.P."/>
        </authorList>
    </citation>
    <scope>NUCLEOTIDE SEQUENCE [LARGE SCALE GENOMIC DNA]</scope>
    <source>
        <strain evidence="3 4">DSM 19751</strain>
    </source>
</reference>
<dbReference type="PANTHER" id="PTHR43586:SF4">
    <property type="entry name" value="ISOPENICILLIN N EPIMERASE"/>
    <property type="match status" value="1"/>
</dbReference>
<keyword evidence="3" id="KW-0378">Hydrolase</keyword>
<sequence>MSAQGGEGGALRNRFDRGPGCYLLNHSVGRPPVGSREAFTAAFYEPWLSGVGEPWPAWLAAVERFRSALGKLLGARSDDLCPQPDVSMGFARVLQCVPGLTSRRKILLSERAFPSLGFVVERARNLGLEPCFLPAGVDERDPAAWRPWITDDIALVLVTQVQSNTGVQVPVAAVCDIARERGALSVVDAAQAVGILPVDVSGLGADFLLGSCVKWLCGGPGAGFLWVDRALVQRCEPDAIGWFSHADPFAFDIHDFRYHPGALRFWGGTPSIAPYALAAHSLEVLLEVGVPRIRRHNLMLGDRLRAAVPGESLSSPAAACERSGTVILDFGRANDAVAAALAKAGVQADRRASGFRLSPHIYNDEADIDTALAALRAAGVA</sequence>
<dbReference type="InterPro" id="IPR015422">
    <property type="entry name" value="PyrdxlP-dep_Trfase_small"/>
</dbReference>
<dbReference type="GO" id="GO:0030429">
    <property type="term" value="F:kynureninase activity"/>
    <property type="evidence" value="ECO:0007669"/>
    <property type="project" value="UniProtKB-EC"/>
</dbReference>
<dbReference type="EMBL" id="AUVB01000028">
    <property type="protein sequence ID" value="KGE04358.1"/>
    <property type="molecule type" value="Genomic_DNA"/>
</dbReference>
<comment type="caution">
    <text evidence="3">The sequence shown here is derived from an EMBL/GenBank/DDBJ whole genome shotgun (WGS) entry which is preliminary data.</text>
</comment>
<dbReference type="Proteomes" id="UP000029640">
    <property type="component" value="Unassembled WGS sequence"/>
</dbReference>
<dbReference type="SUPFAM" id="SSF53383">
    <property type="entry name" value="PLP-dependent transferases"/>
    <property type="match status" value="1"/>
</dbReference>
<dbReference type="Gene3D" id="3.90.1150.10">
    <property type="entry name" value="Aspartate Aminotransferase, domain 1"/>
    <property type="match status" value="1"/>
</dbReference>
<dbReference type="InterPro" id="IPR015424">
    <property type="entry name" value="PyrdxlP-dep_Trfase"/>
</dbReference>
<dbReference type="HOGENOM" id="CLU_003433_2_1_6"/>
<evidence type="ECO:0000313" key="4">
    <source>
        <dbReference type="Proteomes" id="UP000029640"/>
    </source>
</evidence>
<dbReference type="EC" id="2.8.1.7" evidence="3"/>
<keyword evidence="1" id="KW-0663">Pyridoxal phosphate</keyword>
<evidence type="ECO:0000259" key="2">
    <source>
        <dbReference type="Pfam" id="PF00266"/>
    </source>
</evidence>
<dbReference type="STRING" id="1265313.HRUBRA_01044"/>
<gene>
    <name evidence="3" type="ORF">HRUBRA_01044</name>
</gene>
<dbReference type="GO" id="GO:0031071">
    <property type="term" value="F:cysteine desulfurase activity"/>
    <property type="evidence" value="ECO:0007669"/>
    <property type="project" value="UniProtKB-EC"/>
</dbReference>
<name>A0A095VTD1_9GAMM</name>
<evidence type="ECO:0000313" key="3">
    <source>
        <dbReference type="EMBL" id="KGE04358.1"/>
    </source>
</evidence>
<dbReference type="InterPro" id="IPR015421">
    <property type="entry name" value="PyrdxlP-dep_Trfase_major"/>
</dbReference>
<keyword evidence="4" id="KW-1185">Reference proteome</keyword>